<dbReference type="AlphaFoldDB" id="A0A3A4A4D9"/>
<dbReference type="RefSeq" id="WP_119931052.1">
    <property type="nucleotide sequence ID" value="NZ_QZEY01000022.1"/>
</dbReference>
<protein>
    <submittedName>
        <fullName evidence="5">Transcriptional regulator</fullName>
    </submittedName>
</protein>
<dbReference type="EMBL" id="QZEY01000022">
    <property type="protein sequence ID" value="RJL22596.1"/>
    <property type="molecule type" value="Genomic_DNA"/>
</dbReference>
<evidence type="ECO:0000256" key="2">
    <source>
        <dbReference type="ARBA" id="ARBA00023125"/>
    </source>
</evidence>
<dbReference type="PANTHER" id="PTHR33204">
    <property type="entry name" value="TRANSCRIPTIONAL REGULATOR, MARR FAMILY"/>
    <property type="match status" value="1"/>
</dbReference>
<dbReference type="InterPro" id="IPR002577">
    <property type="entry name" value="HTH_HxlR"/>
</dbReference>
<gene>
    <name evidence="5" type="ORF">D5H75_35905</name>
</gene>
<name>A0A3A4A4D9_9ACTN</name>
<dbReference type="PROSITE" id="PS51118">
    <property type="entry name" value="HTH_HXLR"/>
    <property type="match status" value="1"/>
</dbReference>
<dbReference type="Proteomes" id="UP000265768">
    <property type="component" value="Unassembled WGS sequence"/>
</dbReference>
<dbReference type="Gene3D" id="1.10.10.10">
    <property type="entry name" value="Winged helix-like DNA-binding domain superfamily/Winged helix DNA-binding domain"/>
    <property type="match status" value="1"/>
</dbReference>
<comment type="caution">
    <text evidence="5">The sequence shown here is derived from an EMBL/GenBank/DDBJ whole genome shotgun (WGS) entry which is preliminary data.</text>
</comment>
<keyword evidence="1" id="KW-0805">Transcription regulation</keyword>
<dbReference type="OrthoDB" id="370168at2"/>
<dbReference type="Pfam" id="PF01638">
    <property type="entry name" value="HxlR"/>
    <property type="match status" value="1"/>
</dbReference>
<evidence type="ECO:0000256" key="1">
    <source>
        <dbReference type="ARBA" id="ARBA00023015"/>
    </source>
</evidence>
<keyword evidence="3" id="KW-0804">Transcription</keyword>
<accession>A0A3A4A4D9</accession>
<dbReference type="InterPro" id="IPR036390">
    <property type="entry name" value="WH_DNA-bd_sf"/>
</dbReference>
<feature type="domain" description="HTH hxlR-type" evidence="4">
    <location>
        <begin position="10"/>
        <end position="108"/>
    </location>
</feature>
<proteinExistence type="predicted"/>
<evidence type="ECO:0000313" key="6">
    <source>
        <dbReference type="Proteomes" id="UP000265768"/>
    </source>
</evidence>
<keyword evidence="6" id="KW-1185">Reference proteome</keyword>
<sequence>MEPDEYLADCRTRLAFDLMANTWNPVVIWALRSGPRRPVELRELIGGVSGKVLAETLRRLESNGLVTRHAYAEAPPRVEYALTRLGRTLLGPIEAFGRWAHAHGDEVLAAQDEHERRAARQAG</sequence>
<evidence type="ECO:0000256" key="3">
    <source>
        <dbReference type="ARBA" id="ARBA00023163"/>
    </source>
</evidence>
<evidence type="ECO:0000313" key="5">
    <source>
        <dbReference type="EMBL" id="RJL22596.1"/>
    </source>
</evidence>
<dbReference type="PANTHER" id="PTHR33204:SF37">
    <property type="entry name" value="HTH-TYPE TRANSCRIPTIONAL REGULATOR YODB"/>
    <property type="match status" value="1"/>
</dbReference>
<dbReference type="SUPFAM" id="SSF46785">
    <property type="entry name" value="Winged helix' DNA-binding domain"/>
    <property type="match status" value="1"/>
</dbReference>
<organism evidence="5 6">
    <name type="scientific">Bailinhaonella thermotolerans</name>
    <dbReference type="NCBI Taxonomy" id="1070861"/>
    <lineage>
        <taxon>Bacteria</taxon>
        <taxon>Bacillati</taxon>
        <taxon>Actinomycetota</taxon>
        <taxon>Actinomycetes</taxon>
        <taxon>Streptosporangiales</taxon>
        <taxon>Streptosporangiaceae</taxon>
        <taxon>Bailinhaonella</taxon>
    </lineage>
</organism>
<dbReference type="InterPro" id="IPR036388">
    <property type="entry name" value="WH-like_DNA-bd_sf"/>
</dbReference>
<dbReference type="GO" id="GO:0003677">
    <property type="term" value="F:DNA binding"/>
    <property type="evidence" value="ECO:0007669"/>
    <property type="project" value="UniProtKB-KW"/>
</dbReference>
<reference evidence="5 6" key="1">
    <citation type="submission" date="2018-09" db="EMBL/GenBank/DDBJ databases">
        <title>YIM 75507 draft genome.</title>
        <authorList>
            <person name="Tang S."/>
            <person name="Feng Y."/>
        </authorList>
    </citation>
    <scope>NUCLEOTIDE SEQUENCE [LARGE SCALE GENOMIC DNA]</scope>
    <source>
        <strain evidence="5 6">YIM 75507</strain>
    </source>
</reference>
<evidence type="ECO:0000259" key="4">
    <source>
        <dbReference type="PROSITE" id="PS51118"/>
    </source>
</evidence>
<keyword evidence="2" id="KW-0238">DNA-binding</keyword>